<dbReference type="Gene3D" id="3.90.550.10">
    <property type="entry name" value="Spore Coat Polysaccharide Biosynthesis Protein SpsA, Chain A"/>
    <property type="match status" value="1"/>
</dbReference>
<dbReference type="PANTHER" id="PTHR32125">
    <property type="entry name" value="2-C-METHYL-D-ERYTHRITOL 4-PHOSPHATE CYTIDYLYLTRANSFERASE, CHLOROPLASTIC"/>
    <property type="match status" value="1"/>
</dbReference>
<evidence type="ECO:0000256" key="1">
    <source>
        <dbReference type="ARBA" id="ARBA00001282"/>
    </source>
</evidence>
<dbReference type="SUPFAM" id="SSF53448">
    <property type="entry name" value="Nucleotide-diphospho-sugar transferases"/>
    <property type="match status" value="1"/>
</dbReference>
<dbReference type="InterPro" id="IPR018294">
    <property type="entry name" value="ISPD_synthase_CS"/>
</dbReference>
<comment type="function">
    <text evidence="7">Catalyzes the formation of 4-diphosphocytidyl-2-C-methyl-D-erythritol from CTP and 2-C-methyl-D-erythritol 4-phosphate (MEP).</text>
</comment>
<proteinExistence type="inferred from homology"/>
<dbReference type="InterPro" id="IPR034683">
    <property type="entry name" value="IspD/TarI"/>
</dbReference>
<protein>
    <recommendedName>
        <fullName evidence="7">2-C-methyl-D-erythritol 4-phosphate cytidylyltransferase</fullName>
        <ecNumber evidence="7">2.7.7.60</ecNumber>
    </recommendedName>
    <alternativeName>
        <fullName evidence="7">4-diphosphocytidyl-2C-methyl-D-erythritol synthase</fullName>
    </alternativeName>
    <alternativeName>
        <fullName evidence="7">MEP cytidylyltransferase</fullName>
        <shortName evidence="7">MCT</shortName>
    </alternativeName>
</protein>
<evidence type="ECO:0000313" key="8">
    <source>
        <dbReference type="EMBL" id="SHE76175.1"/>
    </source>
</evidence>
<dbReference type="UniPathway" id="UPA00056">
    <property type="reaction ID" value="UER00093"/>
</dbReference>
<dbReference type="PROSITE" id="PS01295">
    <property type="entry name" value="ISPD"/>
    <property type="match status" value="1"/>
</dbReference>
<name>A0A1M4W4U6_9CLOT</name>
<dbReference type="HAMAP" id="MF_00108">
    <property type="entry name" value="IspD"/>
    <property type="match status" value="1"/>
</dbReference>
<comment type="catalytic activity">
    <reaction evidence="1 7">
        <text>2-C-methyl-D-erythritol 4-phosphate + CTP + H(+) = 4-CDP-2-C-methyl-D-erythritol + diphosphate</text>
        <dbReference type="Rhea" id="RHEA:13429"/>
        <dbReference type="ChEBI" id="CHEBI:15378"/>
        <dbReference type="ChEBI" id="CHEBI:33019"/>
        <dbReference type="ChEBI" id="CHEBI:37563"/>
        <dbReference type="ChEBI" id="CHEBI:57823"/>
        <dbReference type="ChEBI" id="CHEBI:58262"/>
        <dbReference type="EC" id="2.7.7.60"/>
    </reaction>
</comment>
<dbReference type="InterPro" id="IPR029044">
    <property type="entry name" value="Nucleotide-diphossugar_trans"/>
</dbReference>
<dbReference type="CDD" id="cd02516">
    <property type="entry name" value="CDP-ME_synthetase"/>
    <property type="match status" value="1"/>
</dbReference>
<dbReference type="AlphaFoldDB" id="A0A1M4W4U6"/>
<dbReference type="RefSeq" id="WP_073248225.1">
    <property type="nucleotide sequence ID" value="NZ_FQVG01000015.1"/>
</dbReference>
<evidence type="ECO:0000256" key="6">
    <source>
        <dbReference type="ARBA" id="ARBA00023229"/>
    </source>
</evidence>
<keyword evidence="4 7" id="KW-0808">Transferase</keyword>
<dbReference type="EC" id="2.7.7.60" evidence="7"/>
<dbReference type="EMBL" id="FQVG01000015">
    <property type="protein sequence ID" value="SHE76175.1"/>
    <property type="molecule type" value="Genomic_DNA"/>
</dbReference>
<sequence length="236" mass="26880">MVTALIVAAGKGKRMGLGYNKQYLLIDGKEVISRTIDVFEEAEFIDNIVVVVSKDEIEYFKENIVERYGYKKIEAIVCGGEERQHSVYNGLVECKRSDIVVIHDGARPFVKKEHILETINMAKKYGASALAVKAKDTVKLVEGDFFQQTLDRNSIYFIQTPQTFQYQLILRAHEYAKEKGIFATDDTSLVEQLGKKVAVVEGSYDNIKITTKEDIYLAELILKKMKFFKKEVAIFV</sequence>
<comment type="pathway">
    <text evidence="2 7">Isoprenoid biosynthesis; isopentenyl diphosphate biosynthesis via DXP pathway; isopentenyl diphosphate from 1-deoxy-D-xylulose 5-phosphate: step 2/6.</text>
</comment>
<feature type="site" description="Positions MEP for the nucleophilic attack" evidence="7">
    <location>
        <position position="152"/>
    </location>
</feature>
<dbReference type="FunFam" id="3.90.550.10:FF:000003">
    <property type="entry name" value="2-C-methyl-D-erythritol 4-phosphate cytidylyltransferase"/>
    <property type="match status" value="1"/>
</dbReference>
<reference evidence="9" key="1">
    <citation type="submission" date="2016-11" db="EMBL/GenBank/DDBJ databases">
        <authorList>
            <person name="Varghese N."/>
            <person name="Submissions S."/>
        </authorList>
    </citation>
    <scope>NUCLEOTIDE SEQUENCE [LARGE SCALE GENOMIC DNA]</scope>
    <source>
        <strain evidence="9">DSM 10124</strain>
    </source>
</reference>
<comment type="similarity">
    <text evidence="3 7">Belongs to the IspD/TarI cytidylyltransferase family. IspD subfamily.</text>
</comment>
<dbReference type="Pfam" id="PF01128">
    <property type="entry name" value="IspD"/>
    <property type="match status" value="1"/>
</dbReference>
<keyword evidence="9" id="KW-1185">Reference proteome</keyword>
<gene>
    <name evidence="7" type="primary">ispD</name>
    <name evidence="8" type="ORF">SAMN02746091_01061</name>
</gene>
<evidence type="ECO:0000256" key="7">
    <source>
        <dbReference type="HAMAP-Rule" id="MF_00108"/>
    </source>
</evidence>
<dbReference type="InterPro" id="IPR050088">
    <property type="entry name" value="IspD/TarI_cytidylyltransf_bact"/>
</dbReference>
<keyword evidence="6 7" id="KW-0414">Isoprene biosynthesis</keyword>
<dbReference type="InterPro" id="IPR001228">
    <property type="entry name" value="IspD"/>
</dbReference>
<evidence type="ECO:0000313" key="9">
    <source>
        <dbReference type="Proteomes" id="UP000184423"/>
    </source>
</evidence>
<evidence type="ECO:0000256" key="4">
    <source>
        <dbReference type="ARBA" id="ARBA00022679"/>
    </source>
</evidence>
<keyword evidence="5 7" id="KW-0548">Nucleotidyltransferase</keyword>
<dbReference type="GO" id="GO:0050518">
    <property type="term" value="F:2-C-methyl-D-erythritol 4-phosphate cytidylyltransferase activity"/>
    <property type="evidence" value="ECO:0007669"/>
    <property type="project" value="UniProtKB-UniRule"/>
</dbReference>
<evidence type="ECO:0000256" key="2">
    <source>
        <dbReference type="ARBA" id="ARBA00004787"/>
    </source>
</evidence>
<feature type="site" description="Transition state stabilizer" evidence="7">
    <location>
        <position position="14"/>
    </location>
</feature>
<dbReference type="PANTHER" id="PTHR32125:SF4">
    <property type="entry name" value="2-C-METHYL-D-ERYTHRITOL 4-PHOSPHATE CYTIDYLYLTRANSFERASE, CHLOROPLASTIC"/>
    <property type="match status" value="1"/>
</dbReference>
<feature type="site" description="Positions MEP for the nucleophilic attack" evidence="7">
    <location>
        <position position="208"/>
    </location>
</feature>
<evidence type="ECO:0000256" key="5">
    <source>
        <dbReference type="ARBA" id="ARBA00022695"/>
    </source>
</evidence>
<feature type="site" description="Transition state stabilizer" evidence="7">
    <location>
        <position position="21"/>
    </location>
</feature>
<dbReference type="GO" id="GO:0019288">
    <property type="term" value="P:isopentenyl diphosphate biosynthetic process, methylerythritol 4-phosphate pathway"/>
    <property type="evidence" value="ECO:0007669"/>
    <property type="project" value="UniProtKB-UniRule"/>
</dbReference>
<evidence type="ECO:0000256" key="3">
    <source>
        <dbReference type="ARBA" id="ARBA00009789"/>
    </source>
</evidence>
<dbReference type="NCBIfam" id="TIGR00453">
    <property type="entry name" value="ispD"/>
    <property type="match status" value="1"/>
</dbReference>
<organism evidence="8 9">
    <name type="scientific">Caloramator proteoclasticus DSM 10124</name>
    <dbReference type="NCBI Taxonomy" id="1121262"/>
    <lineage>
        <taxon>Bacteria</taxon>
        <taxon>Bacillati</taxon>
        <taxon>Bacillota</taxon>
        <taxon>Clostridia</taxon>
        <taxon>Eubacteriales</taxon>
        <taxon>Clostridiaceae</taxon>
        <taxon>Caloramator</taxon>
    </lineage>
</organism>
<accession>A0A1M4W4U6</accession>
<dbReference type="Proteomes" id="UP000184423">
    <property type="component" value="Unassembled WGS sequence"/>
</dbReference>